<sequence>MPTSKPRRPFLTLSTATLNLCTTLFFIVLFTIPALFLLRFPSHPIPSSPCHSPSSSSTTTTSSSSSLAPFSGDLHATRLSWNHLNFNDHLPPHISLRIAVFSRKWPVSISPGGMENHAYTLHSTLARRGHRILVFTSPIGVNASTPSLAENLPLKVYFPKGQAGKWQPKKAWEKFLEENRKEPFDVIHSESVALPNSQAKDWPNVAVTWHGIALESLYSAFYQDLALRKKNVPFSAEFISSMTGVVPKIINEIRFFHNYTHHVAISDSCGEILRDVYQIPLERVHVILNGVDEESFYPKDADSVAQFRSNLGIPKNATVVLGAAGRLVKDKGHPLLFNAFSNIIKRIPSIYLVVAGSGPWEERYKELQPNVIVLGPVNAEKLGKFYNSIDVLINPTLRPQGLDLTLMEAMMCGKPVMAPTYPSIKGSAIVDEEFGFLFQPNVESLVAAIDAVVKEGRERLAQRGRACRDYANQMFGARKMAMAYERLFHCMKDEKYCVYP</sequence>
<protein>
    <submittedName>
        <fullName evidence="1">Uncharacterized protein</fullName>
    </submittedName>
</protein>
<dbReference type="EMBL" id="CM042885">
    <property type="protein sequence ID" value="KAI4365330.1"/>
    <property type="molecule type" value="Genomic_DNA"/>
</dbReference>
<gene>
    <name evidence="1" type="ORF">MLD38_021323</name>
</gene>
<dbReference type="Proteomes" id="UP001057402">
    <property type="component" value="Chromosome 6"/>
</dbReference>
<keyword evidence="2" id="KW-1185">Reference proteome</keyword>
<evidence type="ECO:0000313" key="1">
    <source>
        <dbReference type="EMBL" id="KAI4365330.1"/>
    </source>
</evidence>
<evidence type="ECO:0000313" key="2">
    <source>
        <dbReference type="Proteomes" id="UP001057402"/>
    </source>
</evidence>
<proteinExistence type="predicted"/>
<comment type="caution">
    <text evidence="1">The sequence shown here is derived from an EMBL/GenBank/DDBJ whole genome shotgun (WGS) entry which is preliminary data.</text>
</comment>
<organism evidence="1 2">
    <name type="scientific">Melastoma candidum</name>
    <dbReference type="NCBI Taxonomy" id="119954"/>
    <lineage>
        <taxon>Eukaryota</taxon>
        <taxon>Viridiplantae</taxon>
        <taxon>Streptophyta</taxon>
        <taxon>Embryophyta</taxon>
        <taxon>Tracheophyta</taxon>
        <taxon>Spermatophyta</taxon>
        <taxon>Magnoliopsida</taxon>
        <taxon>eudicotyledons</taxon>
        <taxon>Gunneridae</taxon>
        <taxon>Pentapetalae</taxon>
        <taxon>rosids</taxon>
        <taxon>malvids</taxon>
        <taxon>Myrtales</taxon>
        <taxon>Melastomataceae</taxon>
        <taxon>Melastomatoideae</taxon>
        <taxon>Melastomateae</taxon>
        <taxon>Melastoma</taxon>
    </lineage>
</organism>
<accession>A0ACB9QJ46</accession>
<reference evidence="2" key="1">
    <citation type="journal article" date="2023" name="Front. Plant Sci.">
        <title>Chromosomal-level genome assembly of Melastoma candidum provides insights into trichome evolution.</title>
        <authorList>
            <person name="Zhong Y."/>
            <person name="Wu W."/>
            <person name="Sun C."/>
            <person name="Zou P."/>
            <person name="Liu Y."/>
            <person name="Dai S."/>
            <person name="Zhou R."/>
        </authorList>
    </citation>
    <scope>NUCLEOTIDE SEQUENCE [LARGE SCALE GENOMIC DNA]</scope>
</reference>
<name>A0ACB9QJ46_9MYRT</name>